<dbReference type="PANTHER" id="PTHR30511">
    <property type="entry name" value="ALANINE RACEMASE"/>
    <property type="match status" value="1"/>
</dbReference>
<dbReference type="EC" id="5.1.1.1" evidence="5"/>
<proteinExistence type="predicted"/>
<name>A0ABZ0V636_9MICO</name>
<evidence type="ECO:0000256" key="3">
    <source>
        <dbReference type="ARBA" id="ARBA00023235"/>
    </source>
</evidence>
<dbReference type="EMBL" id="CP139779">
    <property type="protein sequence ID" value="WQB69053.1"/>
    <property type="molecule type" value="Genomic_DNA"/>
</dbReference>
<dbReference type="InterPro" id="IPR009006">
    <property type="entry name" value="Ala_racemase/Decarboxylase_C"/>
</dbReference>
<dbReference type="PANTHER" id="PTHR30511:SF0">
    <property type="entry name" value="ALANINE RACEMASE, CATABOLIC-RELATED"/>
    <property type="match status" value="1"/>
</dbReference>
<dbReference type="Pfam" id="PF00842">
    <property type="entry name" value="Ala_racemase_C"/>
    <property type="match status" value="1"/>
</dbReference>
<dbReference type="Pfam" id="PF01168">
    <property type="entry name" value="Ala_racemase_N"/>
    <property type="match status" value="1"/>
</dbReference>
<dbReference type="SMART" id="SM01005">
    <property type="entry name" value="Ala_racemase_C"/>
    <property type="match status" value="1"/>
</dbReference>
<dbReference type="RefSeq" id="WP_322409178.1">
    <property type="nucleotide sequence ID" value="NZ_CP139779.1"/>
</dbReference>
<dbReference type="Gene3D" id="3.20.20.10">
    <property type="entry name" value="Alanine racemase"/>
    <property type="match status" value="1"/>
</dbReference>
<dbReference type="Proteomes" id="UP001324533">
    <property type="component" value="Chromosome"/>
</dbReference>
<dbReference type="Gene3D" id="2.40.37.10">
    <property type="entry name" value="Lyase, Ornithine Decarboxylase, Chain A, domain 1"/>
    <property type="match status" value="2"/>
</dbReference>
<comment type="cofactor">
    <cofactor evidence="1">
        <name>pyridoxal 5'-phosphate</name>
        <dbReference type="ChEBI" id="CHEBI:597326"/>
    </cofactor>
</comment>
<sequence length="347" mass="36979">MSGSALEVDLDRLADNLRRVHEAVSPAEVMLVVKNDAYGHGLDAVVARARREGVGWFGAFDVITGARVRDLVGPEPRVFIWTAENEAQASLAVDLDIDIGVGDLRLFTALTGIRGGRTARVHLKIDTGLRRNGVRPEDWSDLVARAVAAEDAGVLSVEGIWSHIAEASDDEDDRARARFERALAIAADAGLRPRWRHLSASAASFARPEFRYDLVRVGAFAYGIRPAGGPEEAALGVRPVARWTAPVTEVGADTVRIGVGSRDGLFSTLVGCTVGTPAGPRRVTAITGSRVEVTRWDGAAVGDRVTVFGAAEDGATATSLAESIGTIGEEIAVRVSPLVPRRYRGMR</sequence>
<dbReference type="PRINTS" id="PR00992">
    <property type="entry name" value="ALARACEMASE"/>
</dbReference>
<evidence type="ECO:0000313" key="6">
    <source>
        <dbReference type="Proteomes" id="UP001324533"/>
    </source>
</evidence>
<keyword evidence="2" id="KW-0663">Pyridoxal phosphate</keyword>
<accession>A0ABZ0V636</accession>
<reference evidence="5 6" key="1">
    <citation type="submission" date="2023-06" db="EMBL/GenBank/DDBJ databases">
        <title>Rock-solubilizing bacteria, Microbacterium invictum, promotes re-establishment of vegetation in rocky wasteland by accelerating rock bio-weathering and reshaping soil bacterial community.</title>
        <authorList>
            <person name="Liu C."/>
        </authorList>
    </citation>
    <scope>NUCLEOTIDE SEQUENCE [LARGE SCALE GENOMIC DNA]</scope>
    <source>
        <strain evidence="5 6">X-18</strain>
    </source>
</reference>
<dbReference type="SUPFAM" id="SSF50621">
    <property type="entry name" value="Alanine racemase C-terminal domain-like"/>
    <property type="match status" value="1"/>
</dbReference>
<dbReference type="InterPro" id="IPR011079">
    <property type="entry name" value="Ala_racemase_C"/>
</dbReference>
<dbReference type="GO" id="GO:0008784">
    <property type="term" value="F:alanine racemase activity"/>
    <property type="evidence" value="ECO:0007669"/>
    <property type="project" value="UniProtKB-EC"/>
</dbReference>
<feature type="domain" description="Alanine racemase C-terminal" evidence="4">
    <location>
        <begin position="240"/>
        <end position="344"/>
    </location>
</feature>
<evidence type="ECO:0000256" key="2">
    <source>
        <dbReference type="ARBA" id="ARBA00022898"/>
    </source>
</evidence>
<dbReference type="InterPro" id="IPR001608">
    <property type="entry name" value="Ala_racemase_N"/>
</dbReference>
<dbReference type="SUPFAM" id="SSF51419">
    <property type="entry name" value="PLP-binding barrel"/>
    <property type="match status" value="1"/>
</dbReference>
<dbReference type="InterPro" id="IPR000821">
    <property type="entry name" value="Ala_racemase"/>
</dbReference>
<keyword evidence="3 5" id="KW-0413">Isomerase</keyword>
<dbReference type="InterPro" id="IPR029066">
    <property type="entry name" value="PLP-binding_barrel"/>
</dbReference>
<protein>
    <submittedName>
        <fullName evidence="5">Alanine racemase</fullName>
        <ecNumber evidence="5">5.1.1.1</ecNumber>
    </submittedName>
</protein>
<keyword evidence="6" id="KW-1185">Reference proteome</keyword>
<organism evidence="5 6">
    <name type="scientific">Microbacterium invictum</name>
    <dbReference type="NCBI Taxonomy" id="515415"/>
    <lineage>
        <taxon>Bacteria</taxon>
        <taxon>Bacillati</taxon>
        <taxon>Actinomycetota</taxon>
        <taxon>Actinomycetes</taxon>
        <taxon>Micrococcales</taxon>
        <taxon>Microbacteriaceae</taxon>
        <taxon>Microbacterium</taxon>
    </lineage>
</organism>
<gene>
    <name evidence="5" type="ORF">T9R20_10050</name>
</gene>
<evidence type="ECO:0000313" key="5">
    <source>
        <dbReference type="EMBL" id="WQB69053.1"/>
    </source>
</evidence>
<evidence type="ECO:0000256" key="1">
    <source>
        <dbReference type="ARBA" id="ARBA00001933"/>
    </source>
</evidence>
<evidence type="ECO:0000259" key="4">
    <source>
        <dbReference type="SMART" id="SM01005"/>
    </source>
</evidence>